<dbReference type="InterPro" id="IPR036291">
    <property type="entry name" value="NAD(P)-bd_dom_sf"/>
</dbReference>
<proteinExistence type="inferred from homology"/>
<dbReference type="SUPFAM" id="SSF50129">
    <property type="entry name" value="GroES-like"/>
    <property type="match status" value="1"/>
</dbReference>
<keyword evidence="2 5" id="KW-0479">Metal-binding</keyword>
<dbReference type="InterPro" id="IPR013149">
    <property type="entry name" value="ADH-like_C"/>
</dbReference>
<dbReference type="PANTHER" id="PTHR42813:SF2">
    <property type="entry name" value="DEHYDROGENASE, ZINC-CONTAINING, PUTATIVE (AFU_ORTHOLOGUE AFUA_2G02810)-RELATED"/>
    <property type="match status" value="1"/>
</dbReference>
<dbReference type="SUPFAM" id="SSF51735">
    <property type="entry name" value="NAD(P)-binding Rossmann-fold domains"/>
    <property type="match status" value="1"/>
</dbReference>
<protein>
    <submittedName>
        <fullName evidence="7">IMP dehydrogenase</fullName>
    </submittedName>
</protein>
<sequence>MRATLMYGAGDVRVETVADPALHEPTDALVRVVAGCICGSDLWPYASKLATDHGSRMGHEFVGVVEEVGSSVSDVAVGDFVIAPFVVSDGVCDFCREGLQTSCRHGSNWGGAHGGDGGQGERVRVPFADGTLVVVPAGFDENLIPSLLSLSDVMSTGYHAARMGRVESGQTVAVIGDGAVGLSAVIAAKLLGATTIILLGRHTDRTDLGVEFGATHVVAERGEEGVARVLELTGGDGAHVVLEAVGLPAAVETAIAVVRDGGAISRVGVPQDPMISFGRNEFLRNLTLTGGVAPARAYIDELLPLVLDGTIEPGRVFDRTIGIDEVPAGYRAMADREALKVLVRM</sequence>
<keyword evidence="4" id="KW-0560">Oxidoreductase</keyword>
<dbReference type="RefSeq" id="WP_286344869.1">
    <property type="nucleotide sequence ID" value="NZ_AP027732.1"/>
</dbReference>
<evidence type="ECO:0000256" key="4">
    <source>
        <dbReference type="ARBA" id="ARBA00023002"/>
    </source>
</evidence>
<organism evidence="7 9">
    <name type="scientific">Frondihabitans sucicola</name>
    <dbReference type="NCBI Taxonomy" id="1268041"/>
    <lineage>
        <taxon>Bacteria</taxon>
        <taxon>Bacillati</taxon>
        <taxon>Actinomycetota</taxon>
        <taxon>Actinomycetes</taxon>
        <taxon>Micrococcales</taxon>
        <taxon>Microbacteriaceae</taxon>
        <taxon>Frondihabitans</taxon>
    </lineage>
</organism>
<dbReference type="PROSITE" id="PS00059">
    <property type="entry name" value="ADH_ZINC"/>
    <property type="match status" value="1"/>
</dbReference>
<dbReference type="EMBL" id="AP027732">
    <property type="protein sequence ID" value="BDZ52262.1"/>
    <property type="molecule type" value="Genomic_DNA"/>
</dbReference>
<dbReference type="Pfam" id="PF08240">
    <property type="entry name" value="ADH_N"/>
    <property type="match status" value="1"/>
</dbReference>
<reference evidence="9" key="2">
    <citation type="journal article" date="2019" name="Int. J. Syst. Evol. Microbiol.">
        <title>The Global Catalogue of Microorganisms (GCM) 10K type strain sequencing project: providing services to taxonomists for standard genome sequencing and annotation.</title>
        <authorList>
            <consortium name="The Broad Institute Genomics Platform"/>
            <consortium name="The Broad Institute Genome Sequencing Center for Infectious Disease"/>
            <person name="Wu L."/>
            <person name="Ma J."/>
        </authorList>
    </citation>
    <scope>NUCLEOTIDE SEQUENCE [LARGE SCALE GENOMIC DNA]</scope>
    <source>
        <strain evidence="9">NBRC 108728</strain>
    </source>
</reference>
<dbReference type="InterPro" id="IPR013154">
    <property type="entry name" value="ADH-like_N"/>
</dbReference>
<dbReference type="Gene3D" id="3.40.50.720">
    <property type="entry name" value="NAD(P)-binding Rossmann-like Domain"/>
    <property type="match status" value="1"/>
</dbReference>
<accession>A0ABM8GHD6</accession>
<dbReference type="InterPro" id="IPR020843">
    <property type="entry name" value="ER"/>
</dbReference>
<dbReference type="Proteomes" id="UP001321486">
    <property type="component" value="Chromosome"/>
</dbReference>
<reference evidence="7" key="1">
    <citation type="journal article" date="2014" name="Int. J. Syst. Evol. Microbiol.">
        <title>Complete genome of a new Firmicutes species belonging to the dominant human colonic microbiota ('Ruminococcus bicirculans') reveals two chromosomes and a selective capacity to utilize plant glucans.</title>
        <authorList>
            <consortium name="NISC Comparative Sequencing Program"/>
            <person name="Wegmann U."/>
            <person name="Louis P."/>
            <person name="Goesmann A."/>
            <person name="Henrissat B."/>
            <person name="Duncan S.H."/>
            <person name="Flint H.J."/>
        </authorList>
    </citation>
    <scope>NUCLEOTIDE SEQUENCE</scope>
    <source>
        <strain evidence="7">NBRC 108728</strain>
    </source>
</reference>
<dbReference type="PANTHER" id="PTHR42813">
    <property type="entry name" value="ZINC-TYPE ALCOHOL DEHYDROGENASE-LIKE"/>
    <property type="match status" value="1"/>
</dbReference>
<keyword evidence="3 5" id="KW-0862">Zinc</keyword>
<feature type="domain" description="Enoyl reductase (ER)" evidence="6">
    <location>
        <begin position="10"/>
        <end position="343"/>
    </location>
</feature>
<name>A0ABM8GHD6_9MICO</name>
<dbReference type="SMART" id="SM00829">
    <property type="entry name" value="PKS_ER"/>
    <property type="match status" value="1"/>
</dbReference>
<evidence type="ECO:0000256" key="1">
    <source>
        <dbReference type="ARBA" id="ARBA00001947"/>
    </source>
</evidence>
<evidence type="ECO:0000313" key="9">
    <source>
        <dbReference type="Proteomes" id="UP001321486"/>
    </source>
</evidence>
<dbReference type="EMBL" id="AP027732">
    <property type="protein sequence ID" value="BDZ47789.1"/>
    <property type="molecule type" value="Genomic_DNA"/>
</dbReference>
<evidence type="ECO:0000256" key="2">
    <source>
        <dbReference type="ARBA" id="ARBA00022723"/>
    </source>
</evidence>
<evidence type="ECO:0000256" key="3">
    <source>
        <dbReference type="ARBA" id="ARBA00022833"/>
    </source>
</evidence>
<dbReference type="InterPro" id="IPR011032">
    <property type="entry name" value="GroES-like_sf"/>
</dbReference>
<dbReference type="Gene3D" id="3.90.180.10">
    <property type="entry name" value="Medium-chain alcohol dehydrogenases, catalytic domain"/>
    <property type="match status" value="1"/>
</dbReference>
<comment type="cofactor">
    <cofactor evidence="1 5">
        <name>Zn(2+)</name>
        <dbReference type="ChEBI" id="CHEBI:29105"/>
    </cofactor>
</comment>
<gene>
    <name evidence="7" type="ORF">GCM10025867_00300</name>
    <name evidence="8" type="ORF">GCM10025867_45030</name>
</gene>
<reference evidence="7" key="3">
    <citation type="submission" date="2023-02" db="EMBL/GenBank/DDBJ databases">
        <authorList>
            <person name="Sun Q."/>
            <person name="Mori K."/>
        </authorList>
    </citation>
    <scope>NUCLEOTIDE SEQUENCE</scope>
    <source>
        <strain evidence="7">NBRC 108728</strain>
    </source>
</reference>
<evidence type="ECO:0000313" key="7">
    <source>
        <dbReference type="EMBL" id="BDZ47789.1"/>
    </source>
</evidence>
<evidence type="ECO:0000256" key="5">
    <source>
        <dbReference type="RuleBase" id="RU361277"/>
    </source>
</evidence>
<evidence type="ECO:0000259" key="6">
    <source>
        <dbReference type="SMART" id="SM00829"/>
    </source>
</evidence>
<evidence type="ECO:0000313" key="8">
    <source>
        <dbReference type="EMBL" id="BDZ52262.1"/>
    </source>
</evidence>
<comment type="similarity">
    <text evidence="5">Belongs to the zinc-containing alcohol dehydrogenase family.</text>
</comment>
<dbReference type="InterPro" id="IPR002328">
    <property type="entry name" value="ADH_Zn_CS"/>
</dbReference>
<dbReference type="Pfam" id="PF00107">
    <property type="entry name" value="ADH_zinc_N"/>
    <property type="match status" value="1"/>
</dbReference>
<keyword evidence="9" id="KW-1185">Reference proteome</keyword>